<evidence type="ECO:0000313" key="1">
    <source>
        <dbReference type="EMBL" id="KAK8720280.1"/>
    </source>
</evidence>
<dbReference type="AlphaFoldDB" id="A0AAW0VTY8"/>
<protein>
    <submittedName>
        <fullName evidence="1">Uncharacterized protein</fullName>
    </submittedName>
</protein>
<proteinExistence type="predicted"/>
<gene>
    <name evidence="1" type="ORF">OTU49_013441</name>
</gene>
<feature type="non-terminal residue" evidence="1">
    <location>
        <position position="1"/>
    </location>
</feature>
<evidence type="ECO:0000313" key="2">
    <source>
        <dbReference type="Proteomes" id="UP001445076"/>
    </source>
</evidence>
<dbReference type="EMBL" id="JARKIK010000622">
    <property type="protein sequence ID" value="KAK8720280.1"/>
    <property type="molecule type" value="Genomic_DNA"/>
</dbReference>
<keyword evidence="2" id="KW-1185">Reference proteome</keyword>
<organism evidence="1 2">
    <name type="scientific">Cherax quadricarinatus</name>
    <name type="common">Australian red claw crayfish</name>
    <dbReference type="NCBI Taxonomy" id="27406"/>
    <lineage>
        <taxon>Eukaryota</taxon>
        <taxon>Metazoa</taxon>
        <taxon>Ecdysozoa</taxon>
        <taxon>Arthropoda</taxon>
        <taxon>Crustacea</taxon>
        <taxon>Multicrustacea</taxon>
        <taxon>Malacostraca</taxon>
        <taxon>Eumalacostraca</taxon>
        <taxon>Eucarida</taxon>
        <taxon>Decapoda</taxon>
        <taxon>Pleocyemata</taxon>
        <taxon>Astacidea</taxon>
        <taxon>Parastacoidea</taxon>
        <taxon>Parastacidae</taxon>
        <taxon>Cherax</taxon>
    </lineage>
</organism>
<accession>A0AAW0VTY8</accession>
<dbReference type="Proteomes" id="UP001445076">
    <property type="component" value="Unassembled WGS sequence"/>
</dbReference>
<reference evidence="1 2" key="1">
    <citation type="journal article" date="2024" name="BMC Genomics">
        <title>Genome assembly of redclaw crayfish (Cherax quadricarinatus) provides insights into its immune adaptation and hypoxia tolerance.</title>
        <authorList>
            <person name="Liu Z."/>
            <person name="Zheng J."/>
            <person name="Li H."/>
            <person name="Fang K."/>
            <person name="Wang S."/>
            <person name="He J."/>
            <person name="Zhou D."/>
            <person name="Weng S."/>
            <person name="Chi M."/>
            <person name="Gu Z."/>
            <person name="He J."/>
            <person name="Li F."/>
            <person name="Wang M."/>
        </authorList>
    </citation>
    <scope>NUCLEOTIDE SEQUENCE [LARGE SCALE GENOMIC DNA]</scope>
    <source>
        <strain evidence="1">ZL_2023a</strain>
    </source>
</reference>
<comment type="caution">
    <text evidence="1">The sequence shown here is derived from an EMBL/GenBank/DDBJ whole genome shotgun (WGS) entry which is preliminary data.</text>
</comment>
<feature type="non-terminal residue" evidence="1">
    <location>
        <position position="142"/>
    </location>
</feature>
<sequence length="142" mass="15521">DSDHVEVQVDFDSSNKVELLFYEARDTSLHVPGGTCDGTTQSCTLNYQLTNSDQVDYSVLVVTVDSDQAVVDSALLSFEDYQPVLQQLSSDVVEVRFSTSINQEYKVNMDASDGTSSTTTVECSSPEEKCNVFFTTITSTTG</sequence>
<name>A0AAW0VTY8_CHEQU</name>